<evidence type="ECO:0000256" key="5">
    <source>
        <dbReference type="ARBA" id="ARBA00022801"/>
    </source>
</evidence>
<feature type="domain" description="Helicase ATP-binding" evidence="12">
    <location>
        <begin position="589"/>
        <end position="756"/>
    </location>
</feature>
<dbReference type="Pfam" id="PF00271">
    <property type="entry name" value="Helicase_C"/>
    <property type="match status" value="1"/>
</dbReference>
<dbReference type="Proteomes" id="UP000053317">
    <property type="component" value="Unassembled WGS sequence"/>
</dbReference>
<feature type="compositionally biased region" description="Low complexity" evidence="11">
    <location>
        <begin position="46"/>
        <end position="60"/>
    </location>
</feature>
<dbReference type="EC" id="3.6.4.12" evidence="3"/>
<evidence type="ECO:0000313" key="14">
    <source>
        <dbReference type="EMBL" id="KKY15493.1"/>
    </source>
</evidence>
<keyword evidence="5" id="KW-0378">Hydrolase</keyword>
<evidence type="ECO:0000256" key="11">
    <source>
        <dbReference type="SAM" id="MobiDB-lite"/>
    </source>
</evidence>
<comment type="caution">
    <text evidence="14">The sequence shown here is derived from an EMBL/GenBank/DDBJ whole genome shotgun (WGS) entry which is preliminary data.</text>
</comment>
<dbReference type="InterPro" id="IPR038718">
    <property type="entry name" value="SNF2-like_sf"/>
</dbReference>
<name>A0A0G2FUD5_PHACM</name>
<keyword evidence="8" id="KW-0156">Chromatin regulator</keyword>
<keyword evidence="10" id="KW-0539">Nucleus</keyword>
<evidence type="ECO:0000256" key="10">
    <source>
        <dbReference type="ARBA" id="ARBA00023242"/>
    </source>
</evidence>
<feature type="compositionally biased region" description="Basic and acidic residues" evidence="11">
    <location>
        <begin position="1126"/>
        <end position="1144"/>
    </location>
</feature>
<protein>
    <recommendedName>
        <fullName evidence="3">DNA helicase</fullName>
        <ecNumber evidence="3">3.6.4.12</ecNumber>
    </recommendedName>
</protein>
<evidence type="ECO:0000256" key="8">
    <source>
        <dbReference type="ARBA" id="ARBA00022853"/>
    </source>
</evidence>
<dbReference type="EMBL" id="LCWF01000186">
    <property type="protein sequence ID" value="KKY15493.1"/>
    <property type="molecule type" value="Genomic_DNA"/>
</dbReference>
<sequence>MDMFDSPAKRRKLDHLSSPEAQAPFGADADDNGETVETVPLPRPGQIQQPSQLTQPTQLIDRPLQPDRNGDIVQVAASSSPPPTPQIKTSRSGGLLASAMAPPGTAFRSPQAVRPISRPQPRSIDISDDEDDGPIYRGGSSDDEHARKANDIKPTRFGRTEERIEESPAKNNGISKFQQITSASVYKPGVVRPTNSSSGSFDRNGGPNSVPAHKRRPSGDVMASSYGSISKKPRQVAPARAQPVVLDDDEGPQRVSDILDWGARGKVTHIRNILPNKSVRDCYNALKIKHMSVADAMEYLAEQEETETKVPVTPEKAVEVIVSDDELMPTPAAQKPSIRDRWSKKPTIQEKWSSTQPSKPLQSKPVLKPVQQRSPPPPPKQLKRLVRGRRPEPTVIADESGSDERVSEESEVEGTFDERLLKFFNTCNVGDLVDTASIDKDAAEYLLSKRPFRSVDAVRAVPSQAAKSLKSRAKPKPIGDKIVDKCEAMLEGYDAVDALVATCETIGKPLAREMKEWGIDVFGSKDGEVELVDIGENQLSSHDSGIGTPLSDFDEGSKSRRTKLISQPALMSTEFKMKDYQVVGINWLALLYKYNLSCILADDMGLGKTCQVIAFLAHLLEIGEKGPHLVVVPASTLENWLKEFRKFCPALVVEPLYGSEKERFEIRERMEEERDNIDVIVTTQHTAKAKEDAPWLRSFGFTCAIFDEAHFLRNATSQVYEKLIRIKCDFRLLLTGTPLQNNLQELMSLLGFILPSVFREKKGQLQAIFSQKAKTGEDSHDALLSTQRIARARSMLSPFILRRKKHQVLKDIPNKIRRVEYCDMSQAQIEIYTKWQEKARTIMEQRASGTQNTNESANVLMKLRQAAIHELLFHHIYDKPSLLKKIAKKCLDDPQWASSNPDLIFMEINEYSDLELHQLCSKSPAIRQFALQNQEWMDSGKVMKTVELLNQFRESGSRALIFSQFTMVLDILEMVMKTMRIAYRRLDGSTPVNLRQDMIDEFNNTDDIPVFMLSTKAGGAGINLATANKIIIFDSSFNPQDDIQAENRAHRIGQTKEVEVVRLVSKGTIEEQIHALGLTKLALDERVAGGDNEGDDGKKEKEGMMMVEDMLRKKLKGENEEEADEIKEQGKEEVKEEENHNDPA</sequence>
<evidence type="ECO:0000256" key="1">
    <source>
        <dbReference type="ARBA" id="ARBA00004123"/>
    </source>
</evidence>
<dbReference type="PROSITE" id="PS51194">
    <property type="entry name" value="HELICASE_CTER"/>
    <property type="match status" value="1"/>
</dbReference>
<evidence type="ECO:0000256" key="6">
    <source>
        <dbReference type="ARBA" id="ARBA00022806"/>
    </source>
</evidence>
<dbReference type="SMART" id="SM00490">
    <property type="entry name" value="HELICc"/>
    <property type="match status" value="1"/>
</dbReference>
<dbReference type="GO" id="GO:0140658">
    <property type="term" value="F:ATP-dependent chromatin remodeler activity"/>
    <property type="evidence" value="ECO:0007669"/>
    <property type="project" value="UniProtKB-ARBA"/>
</dbReference>
<reference evidence="14 15" key="1">
    <citation type="submission" date="2015-05" db="EMBL/GenBank/DDBJ databases">
        <title>Distinctive expansion of gene families associated with plant cell wall degradation and secondary metabolism in the genomes of grapevine trunk pathogens.</title>
        <authorList>
            <person name="Lawrence D.P."/>
            <person name="Travadon R."/>
            <person name="Rolshausen P.E."/>
            <person name="Baumgartner K."/>
        </authorList>
    </citation>
    <scope>NUCLEOTIDE SEQUENCE [LARGE SCALE GENOMIC DNA]</scope>
    <source>
        <strain evidence="14">UCRPC4</strain>
    </source>
</reference>
<dbReference type="AlphaFoldDB" id="A0A0G2FUD5"/>
<evidence type="ECO:0000256" key="3">
    <source>
        <dbReference type="ARBA" id="ARBA00012551"/>
    </source>
</evidence>
<dbReference type="GO" id="GO:0003678">
    <property type="term" value="F:DNA helicase activity"/>
    <property type="evidence" value="ECO:0007669"/>
    <property type="project" value="UniProtKB-EC"/>
</dbReference>
<keyword evidence="6 14" id="KW-0347">Helicase</keyword>
<feature type="domain" description="Helicase C-terminal" evidence="13">
    <location>
        <begin position="944"/>
        <end position="1126"/>
    </location>
</feature>
<evidence type="ECO:0000256" key="7">
    <source>
        <dbReference type="ARBA" id="ARBA00022840"/>
    </source>
</evidence>
<evidence type="ECO:0000256" key="4">
    <source>
        <dbReference type="ARBA" id="ARBA00022741"/>
    </source>
</evidence>
<feature type="compositionally biased region" description="Polar residues" evidence="11">
    <location>
        <begin position="350"/>
        <end position="361"/>
    </location>
</feature>
<feature type="region of interest" description="Disordered" evidence="11">
    <location>
        <begin position="1"/>
        <end position="241"/>
    </location>
</feature>
<dbReference type="Pfam" id="PF00176">
    <property type="entry name" value="SNF2-rel_dom"/>
    <property type="match status" value="1"/>
</dbReference>
<dbReference type="PROSITE" id="PS51192">
    <property type="entry name" value="HELICASE_ATP_BIND_1"/>
    <property type="match status" value="1"/>
</dbReference>
<feature type="region of interest" description="Disordered" evidence="11">
    <location>
        <begin position="326"/>
        <end position="411"/>
    </location>
</feature>
<keyword evidence="15" id="KW-1185">Reference proteome</keyword>
<keyword evidence="9" id="KW-0238">DNA-binding</keyword>
<dbReference type="InterPro" id="IPR027417">
    <property type="entry name" value="P-loop_NTPase"/>
</dbReference>
<dbReference type="InterPro" id="IPR000330">
    <property type="entry name" value="SNF2_N"/>
</dbReference>
<dbReference type="GO" id="GO:0005524">
    <property type="term" value="F:ATP binding"/>
    <property type="evidence" value="ECO:0007669"/>
    <property type="project" value="UniProtKB-KW"/>
</dbReference>
<dbReference type="CDD" id="cd18793">
    <property type="entry name" value="SF2_C_SNF"/>
    <property type="match status" value="1"/>
</dbReference>
<dbReference type="InterPro" id="IPR014001">
    <property type="entry name" value="Helicase_ATP-bd"/>
</dbReference>
<dbReference type="Gene3D" id="3.40.50.300">
    <property type="entry name" value="P-loop containing nucleotide triphosphate hydrolases"/>
    <property type="match status" value="1"/>
</dbReference>
<reference evidence="14 15" key="2">
    <citation type="submission" date="2015-05" db="EMBL/GenBank/DDBJ databases">
        <authorList>
            <person name="Morales-Cruz A."/>
            <person name="Amrine K.C."/>
            <person name="Cantu D."/>
        </authorList>
    </citation>
    <scope>NUCLEOTIDE SEQUENCE [LARGE SCALE GENOMIC DNA]</scope>
    <source>
        <strain evidence="14">UCRPC4</strain>
    </source>
</reference>
<dbReference type="FunFam" id="3.40.50.10810:FF:000014">
    <property type="entry name" value="SWI/SNF-related matrix-associated actin-dependent regulator of chromatin subfamily A containing DEAD/H box 1"/>
    <property type="match status" value="1"/>
</dbReference>
<keyword evidence="7" id="KW-0067">ATP-binding</keyword>
<gene>
    <name evidence="14" type="ORF">UCRPC4_g06360</name>
</gene>
<dbReference type="GO" id="GO:0005634">
    <property type="term" value="C:nucleus"/>
    <property type="evidence" value="ECO:0007669"/>
    <property type="project" value="UniProtKB-SubCell"/>
</dbReference>
<feature type="compositionally biased region" description="Polar residues" evidence="11">
    <location>
        <begin position="169"/>
        <end position="184"/>
    </location>
</feature>
<keyword evidence="4" id="KW-0547">Nucleotide-binding</keyword>
<evidence type="ECO:0000259" key="13">
    <source>
        <dbReference type="PROSITE" id="PS51194"/>
    </source>
</evidence>
<comment type="subcellular location">
    <subcellularLocation>
        <location evidence="1">Nucleus</location>
    </subcellularLocation>
</comment>
<organism evidence="14 15">
    <name type="scientific">Phaeomoniella chlamydospora</name>
    <name type="common">Phaeoacremonium chlamydosporum</name>
    <dbReference type="NCBI Taxonomy" id="158046"/>
    <lineage>
        <taxon>Eukaryota</taxon>
        <taxon>Fungi</taxon>
        <taxon>Dikarya</taxon>
        <taxon>Ascomycota</taxon>
        <taxon>Pezizomycotina</taxon>
        <taxon>Eurotiomycetes</taxon>
        <taxon>Chaetothyriomycetidae</taxon>
        <taxon>Phaeomoniellales</taxon>
        <taxon>Phaeomoniellaceae</taxon>
        <taxon>Phaeomoniella</taxon>
    </lineage>
</organism>
<dbReference type="GO" id="GO:0003677">
    <property type="term" value="F:DNA binding"/>
    <property type="evidence" value="ECO:0007669"/>
    <property type="project" value="UniProtKB-KW"/>
</dbReference>
<feature type="compositionally biased region" description="Basic and acidic residues" evidence="11">
    <location>
        <begin position="140"/>
        <end position="168"/>
    </location>
</feature>
<dbReference type="Gene3D" id="3.40.50.10810">
    <property type="entry name" value="Tandem AAA-ATPase domain"/>
    <property type="match status" value="1"/>
</dbReference>
<dbReference type="InterPro" id="IPR049730">
    <property type="entry name" value="SNF2/RAD54-like_C"/>
</dbReference>
<accession>A0A0G2FUD5</accession>
<evidence type="ECO:0000256" key="2">
    <source>
        <dbReference type="ARBA" id="ARBA00007025"/>
    </source>
</evidence>
<evidence type="ECO:0000313" key="15">
    <source>
        <dbReference type="Proteomes" id="UP000053317"/>
    </source>
</evidence>
<dbReference type="SUPFAM" id="SSF52540">
    <property type="entry name" value="P-loop containing nucleoside triphosphate hydrolases"/>
    <property type="match status" value="2"/>
</dbReference>
<dbReference type="InterPro" id="IPR001650">
    <property type="entry name" value="Helicase_C-like"/>
</dbReference>
<comment type="similarity">
    <text evidence="2">Belongs to the SNF2/RAD54 helicase family.</text>
</comment>
<proteinExistence type="inferred from homology"/>
<feature type="region of interest" description="Disordered" evidence="11">
    <location>
        <begin position="1111"/>
        <end position="1144"/>
    </location>
</feature>
<dbReference type="GO" id="GO:0005694">
    <property type="term" value="C:chromosome"/>
    <property type="evidence" value="ECO:0007669"/>
    <property type="project" value="UniProtKB-ARBA"/>
</dbReference>
<dbReference type="OrthoDB" id="5857104at2759"/>
<dbReference type="GO" id="GO:0016787">
    <property type="term" value="F:hydrolase activity"/>
    <property type="evidence" value="ECO:0007669"/>
    <property type="project" value="UniProtKB-KW"/>
</dbReference>
<evidence type="ECO:0000256" key="9">
    <source>
        <dbReference type="ARBA" id="ARBA00023125"/>
    </source>
</evidence>
<dbReference type="PANTHER" id="PTHR10799">
    <property type="entry name" value="SNF2/RAD54 HELICASE FAMILY"/>
    <property type="match status" value="1"/>
</dbReference>
<dbReference type="SMART" id="SM00487">
    <property type="entry name" value="DEXDc"/>
    <property type="match status" value="1"/>
</dbReference>
<evidence type="ECO:0000259" key="12">
    <source>
        <dbReference type="PROSITE" id="PS51192"/>
    </source>
</evidence>